<evidence type="ECO:0000313" key="2">
    <source>
        <dbReference type="EMBL" id="MBW0571194.1"/>
    </source>
</evidence>
<sequence>MPSEGRVMEKIKHFVYRDLQSVSNRGNVEEICKYFEEQGIVSPLNNDISKINQGLLENVPGTSFHSTSIDQISEGLQSVPEEVLNRINPPGFPFHIIDLKVGVPVLLLRNLNIAKGLVNGTHLLVKDIKNHVLRCTIMTGPRRFQQVLIPKIKLTYEDDEDFGISFTRYQFPITLAFAITINKSQGQSFKIVGIYLQTHVFSHGQLYVALSRTRYASGVLIGGVGPVTNDSTTNIVCRPILTSK</sequence>
<dbReference type="InterPro" id="IPR049163">
    <property type="entry name" value="Pif1-like_2B_dom"/>
</dbReference>
<dbReference type="PANTHER" id="PTHR10492">
    <property type="match status" value="1"/>
</dbReference>
<evidence type="ECO:0000313" key="3">
    <source>
        <dbReference type="Proteomes" id="UP000765509"/>
    </source>
</evidence>
<dbReference type="Pfam" id="PF21530">
    <property type="entry name" value="Pif1_2B_dom"/>
    <property type="match status" value="1"/>
</dbReference>
<gene>
    <name evidence="2" type="ORF">O181_110909</name>
</gene>
<keyword evidence="3" id="KW-1185">Reference proteome</keyword>
<reference evidence="2" key="1">
    <citation type="submission" date="2021-03" db="EMBL/GenBank/DDBJ databases">
        <title>Draft genome sequence of rust myrtle Austropuccinia psidii MF-1, a brazilian biotype.</title>
        <authorList>
            <person name="Quecine M.C."/>
            <person name="Pachon D.M.R."/>
            <person name="Bonatelli M.L."/>
            <person name="Correr F.H."/>
            <person name="Franceschini L.M."/>
            <person name="Leite T.F."/>
            <person name="Margarido G.R.A."/>
            <person name="Almeida C.A."/>
            <person name="Ferrarezi J.A."/>
            <person name="Labate C.A."/>
        </authorList>
    </citation>
    <scope>NUCLEOTIDE SEQUENCE</scope>
    <source>
        <strain evidence="2">MF-1</strain>
    </source>
</reference>
<comment type="caution">
    <text evidence="2">The sequence shown here is derived from an EMBL/GenBank/DDBJ whole genome shotgun (WGS) entry which is preliminary data.</text>
</comment>
<feature type="domain" description="DNA helicase Pif1-like 2B" evidence="1">
    <location>
        <begin position="82"/>
        <end position="125"/>
    </location>
</feature>
<evidence type="ECO:0000259" key="1">
    <source>
        <dbReference type="Pfam" id="PF21530"/>
    </source>
</evidence>
<dbReference type="EMBL" id="AVOT02087701">
    <property type="protein sequence ID" value="MBW0571194.1"/>
    <property type="molecule type" value="Genomic_DNA"/>
</dbReference>
<dbReference type="SUPFAM" id="SSF52540">
    <property type="entry name" value="P-loop containing nucleoside triphosphate hydrolases"/>
    <property type="match status" value="1"/>
</dbReference>
<dbReference type="PANTHER" id="PTHR10492:SF57">
    <property type="entry name" value="ATP-DEPENDENT DNA HELICASE"/>
    <property type="match status" value="1"/>
</dbReference>
<accession>A0A9Q3K0Z8</accession>
<organism evidence="2 3">
    <name type="scientific">Austropuccinia psidii MF-1</name>
    <dbReference type="NCBI Taxonomy" id="1389203"/>
    <lineage>
        <taxon>Eukaryota</taxon>
        <taxon>Fungi</taxon>
        <taxon>Dikarya</taxon>
        <taxon>Basidiomycota</taxon>
        <taxon>Pucciniomycotina</taxon>
        <taxon>Pucciniomycetes</taxon>
        <taxon>Pucciniales</taxon>
        <taxon>Sphaerophragmiaceae</taxon>
        <taxon>Austropuccinia</taxon>
    </lineage>
</organism>
<dbReference type="CDD" id="cd18809">
    <property type="entry name" value="SF1_C_RecD"/>
    <property type="match status" value="1"/>
</dbReference>
<dbReference type="Gene3D" id="2.30.30.940">
    <property type="match status" value="1"/>
</dbReference>
<dbReference type="Proteomes" id="UP000765509">
    <property type="component" value="Unassembled WGS sequence"/>
</dbReference>
<dbReference type="Gene3D" id="3.40.50.300">
    <property type="entry name" value="P-loop containing nucleotide triphosphate hydrolases"/>
    <property type="match status" value="1"/>
</dbReference>
<dbReference type="AlphaFoldDB" id="A0A9Q3K0Z8"/>
<name>A0A9Q3K0Z8_9BASI</name>
<dbReference type="OrthoDB" id="2615604at2759"/>
<dbReference type="InterPro" id="IPR027417">
    <property type="entry name" value="P-loop_NTPase"/>
</dbReference>
<proteinExistence type="predicted"/>
<protein>
    <recommendedName>
        <fullName evidence="1">DNA helicase Pif1-like 2B domain-containing protein</fullName>
    </recommendedName>
</protein>